<dbReference type="Proteomes" id="UP000783287">
    <property type="component" value="Unassembled WGS sequence"/>
</dbReference>
<accession>A0A955RIX4</accession>
<protein>
    <submittedName>
        <fullName evidence="2">Uncharacterized protein</fullName>
    </submittedName>
</protein>
<dbReference type="EMBL" id="JAGQLK010000007">
    <property type="protein sequence ID" value="MCA9382844.1"/>
    <property type="molecule type" value="Genomic_DNA"/>
</dbReference>
<evidence type="ECO:0000256" key="1">
    <source>
        <dbReference type="SAM" id="Phobius"/>
    </source>
</evidence>
<name>A0A955RIX4_9BACT</name>
<proteinExistence type="predicted"/>
<reference evidence="2" key="2">
    <citation type="journal article" date="2021" name="Microbiome">
        <title>Successional dynamics and alternative stable states in a saline activated sludge microbial community over 9 years.</title>
        <authorList>
            <person name="Wang Y."/>
            <person name="Ye J."/>
            <person name="Ju F."/>
            <person name="Liu L."/>
            <person name="Boyd J.A."/>
            <person name="Deng Y."/>
            <person name="Parks D.H."/>
            <person name="Jiang X."/>
            <person name="Yin X."/>
            <person name="Woodcroft B.J."/>
            <person name="Tyson G.W."/>
            <person name="Hugenholtz P."/>
            <person name="Polz M.F."/>
            <person name="Zhang T."/>
        </authorList>
    </citation>
    <scope>NUCLEOTIDE SEQUENCE</scope>
    <source>
        <strain evidence="2">HKST-UBA14</strain>
    </source>
</reference>
<feature type="transmembrane region" description="Helical" evidence="1">
    <location>
        <begin position="6"/>
        <end position="26"/>
    </location>
</feature>
<reference evidence="2" key="1">
    <citation type="submission" date="2020-04" db="EMBL/GenBank/DDBJ databases">
        <authorList>
            <person name="Zhang T."/>
        </authorList>
    </citation>
    <scope>NUCLEOTIDE SEQUENCE</scope>
    <source>
        <strain evidence="2">HKST-UBA14</strain>
    </source>
</reference>
<sequence length="45" mass="4996">MSEFFIPFVASLIAGIVTAVLMKGDFKKIIREGKKHSNTEITVDL</sequence>
<keyword evidence="1" id="KW-0812">Transmembrane</keyword>
<keyword evidence="1" id="KW-0472">Membrane</keyword>
<evidence type="ECO:0000313" key="2">
    <source>
        <dbReference type="EMBL" id="MCA9382844.1"/>
    </source>
</evidence>
<comment type="caution">
    <text evidence="2">The sequence shown here is derived from an EMBL/GenBank/DDBJ whole genome shotgun (WGS) entry which is preliminary data.</text>
</comment>
<dbReference type="AlphaFoldDB" id="A0A955RIX4"/>
<gene>
    <name evidence="2" type="ORF">KC909_00625</name>
</gene>
<keyword evidence="1" id="KW-1133">Transmembrane helix</keyword>
<organism evidence="2 3">
    <name type="scientific">Candidatus Dojkabacteria bacterium</name>
    <dbReference type="NCBI Taxonomy" id="2099670"/>
    <lineage>
        <taxon>Bacteria</taxon>
        <taxon>Candidatus Dojkabacteria</taxon>
    </lineage>
</organism>
<evidence type="ECO:0000313" key="3">
    <source>
        <dbReference type="Proteomes" id="UP000783287"/>
    </source>
</evidence>